<keyword evidence="1" id="KW-0812">Transmembrane</keyword>
<proteinExistence type="predicted"/>
<keyword evidence="1" id="KW-1133">Transmembrane helix</keyword>
<organism evidence="2">
    <name type="scientific">Trypanosoma vivax (strain Y486)</name>
    <dbReference type="NCBI Taxonomy" id="1055687"/>
    <lineage>
        <taxon>Eukaryota</taxon>
        <taxon>Discoba</taxon>
        <taxon>Euglenozoa</taxon>
        <taxon>Kinetoplastea</taxon>
        <taxon>Metakinetoplastina</taxon>
        <taxon>Trypanosomatida</taxon>
        <taxon>Trypanosomatidae</taxon>
        <taxon>Trypanosoma</taxon>
        <taxon>Duttonella</taxon>
    </lineage>
</organism>
<evidence type="ECO:0000256" key="1">
    <source>
        <dbReference type="SAM" id="Phobius"/>
    </source>
</evidence>
<dbReference type="AlphaFoldDB" id="G0U306"/>
<evidence type="ECO:0000313" key="2">
    <source>
        <dbReference type="EMBL" id="CCC50661.1"/>
    </source>
</evidence>
<reference evidence="2" key="1">
    <citation type="journal article" date="2012" name="Proc. Natl. Acad. Sci. U.S.A.">
        <title>Antigenic diversity is generated by distinct evolutionary mechanisms in African trypanosome species.</title>
        <authorList>
            <person name="Jackson A.P."/>
            <person name="Berry A."/>
            <person name="Aslett M."/>
            <person name="Allison H.C."/>
            <person name="Burton P."/>
            <person name="Vavrova-Anderson J."/>
            <person name="Brown R."/>
            <person name="Browne H."/>
            <person name="Corton N."/>
            <person name="Hauser H."/>
            <person name="Gamble J."/>
            <person name="Gilderthorp R."/>
            <person name="Marcello L."/>
            <person name="McQuillan J."/>
            <person name="Otto T.D."/>
            <person name="Quail M.A."/>
            <person name="Sanders M.J."/>
            <person name="van Tonder A."/>
            <person name="Ginger M.L."/>
            <person name="Field M.C."/>
            <person name="Barry J.D."/>
            <person name="Hertz-Fowler C."/>
            <person name="Berriman M."/>
        </authorList>
    </citation>
    <scope>NUCLEOTIDE SEQUENCE</scope>
    <source>
        <strain evidence="2">Y486</strain>
    </source>
</reference>
<dbReference type="VEuPathDB" id="TriTrypDB:TvY486_0904820"/>
<accession>G0U306</accession>
<protein>
    <submittedName>
        <fullName evidence="2">Uncharacterized protein</fullName>
    </submittedName>
</protein>
<name>G0U306_TRYVY</name>
<sequence length="118" mass="13765">MSHYNFCAGSSLTTKDTQRGTFYIYLHIRAHTYTYEYSIDTEVSIYVRQWEDVALAVRVFCRPLSPCHCPHSPLISDPSLPFPSLLSFINLIITCVRCSFYWTARDYARKVIEKLMLL</sequence>
<feature type="transmembrane region" description="Helical" evidence="1">
    <location>
        <begin position="82"/>
        <end position="104"/>
    </location>
</feature>
<dbReference type="EMBL" id="HE573025">
    <property type="protein sequence ID" value="CCC50661.1"/>
    <property type="molecule type" value="Genomic_DNA"/>
</dbReference>
<gene>
    <name evidence="2" type="ORF">TVY486_0904820</name>
</gene>
<keyword evidence="1" id="KW-0472">Membrane</keyword>